<name>A0ABU5L7U4_9RICK</name>
<dbReference type="EMBL" id="JARGYT010000027">
    <property type="protein sequence ID" value="MDZ5762203.1"/>
    <property type="molecule type" value="Genomic_DNA"/>
</dbReference>
<gene>
    <name evidence="1" type="ORF">Cyrtocomes_00576</name>
</gene>
<protein>
    <submittedName>
        <fullName evidence="1">Uncharacterized protein</fullName>
    </submittedName>
</protein>
<evidence type="ECO:0000313" key="1">
    <source>
        <dbReference type="EMBL" id="MDZ5762203.1"/>
    </source>
</evidence>
<sequence>MNPYNQVLLHRLVDVSCVRGGNDPTIIRSFDRYVAEQLIDAVKGVYGDGATYEMMMHSESGTRTVYVYPKKKGFFNYILNIFSYSIIDSYQFSQNGCRCDTTLSATTQNRVKLLLAALPVKLLSSCYSLFAQAFDKVFVLFFGVECIVIKEQEQDVRDQNYVVIGTGTADTRQEHIKHEQPVNQVVDQYNMVQSGDKALYYIDAIKDKLREIESLPYVQLSGQQDCSIRMEDASNFVKQLIKCKALLLGFNQDCLRKIEQERVAMVGEVYLSALRSEKSVLMVLGLYNKFLTLLGRIRVAQFKYLDDIGVRIESIKTASNGEIDSFLKKLASTLYPQVYLVDGYKDGFGNFASSICKQANEYIEGKCTVEEHPGPSALTPSPTGDAPLPHWTVGCESQGPAVNEFFCSYFNMSAYPGDNNLSASALQQQRVLDDVSARAQLGEYE</sequence>
<proteinExistence type="predicted"/>
<dbReference type="RefSeq" id="WP_322497681.1">
    <property type="nucleotide sequence ID" value="NZ_JARGYT010000027.1"/>
</dbReference>
<organism evidence="1 2">
    <name type="scientific">Candidatus Cyrtobacter comes</name>
    <dbReference type="NCBI Taxonomy" id="675776"/>
    <lineage>
        <taxon>Bacteria</taxon>
        <taxon>Pseudomonadati</taxon>
        <taxon>Pseudomonadota</taxon>
        <taxon>Alphaproteobacteria</taxon>
        <taxon>Rickettsiales</taxon>
        <taxon>Candidatus Midichloriaceae</taxon>
        <taxon>Candidatus Cyrtobacter</taxon>
    </lineage>
</organism>
<keyword evidence="2" id="KW-1185">Reference proteome</keyword>
<dbReference type="Proteomes" id="UP001293791">
    <property type="component" value="Unassembled WGS sequence"/>
</dbReference>
<accession>A0ABU5L7U4</accession>
<evidence type="ECO:0000313" key="2">
    <source>
        <dbReference type="Proteomes" id="UP001293791"/>
    </source>
</evidence>
<reference evidence="1 2" key="1">
    <citation type="submission" date="2023-02" db="EMBL/GenBank/DDBJ databases">
        <title>Host association and intracellularity evolved multiple times independently in the Rickettsiales.</title>
        <authorList>
            <person name="Castelli M."/>
            <person name="Nardi T."/>
            <person name="Gammuto L."/>
            <person name="Bellinzona G."/>
            <person name="Sabaneyeva E."/>
            <person name="Potekhin A."/>
            <person name="Serra V."/>
            <person name="Petroni G."/>
            <person name="Sassera D."/>
        </authorList>
    </citation>
    <scope>NUCLEOTIDE SEQUENCE [LARGE SCALE GENOMIC DNA]</scope>
    <source>
        <strain evidence="1 2">BOD18</strain>
    </source>
</reference>
<comment type="caution">
    <text evidence="1">The sequence shown here is derived from an EMBL/GenBank/DDBJ whole genome shotgun (WGS) entry which is preliminary data.</text>
</comment>